<evidence type="ECO:0000313" key="3">
    <source>
        <dbReference type="EMBL" id="EKM53585.1"/>
    </source>
</evidence>
<dbReference type="KEGG" id="pco:PHACADRAFT_260012"/>
<keyword evidence="2" id="KW-0456">Lyase</keyword>
<dbReference type="HOGENOM" id="CLU_052212_2_1_1"/>
<dbReference type="SFLD" id="SFLDG01021">
    <property type="entry name" value="Trichodiene_Synthase_Like"/>
    <property type="match status" value="1"/>
</dbReference>
<accession>K5W366</accession>
<dbReference type="Pfam" id="PF06330">
    <property type="entry name" value="TRI5"/>
    <property type="match status" value="1"/>
</dbReference>
<evidence type="ECO:0000256" key="2">
    <source>
        <dbReference type="ARBA" id="ARBA00023239"/>
    </source>
</evidence>
<dbReference type="Proteomes" id="UP000008370">
    <property type="component" value="Unassembled WGS sequence"/>
</dbReference>
<gene>
    <name evidence="3" type="ORF">PHACADRAFT_260012</name>
</gene>
<dbReference type="InterPro" id="IPR008949">
    <property type="entry name" value="Isoprenoid_synthase_dom_sf"/>
</dbReference>
<reference evidence="3 4" key="1">
    <citation type="journal article" date="2012" name="BMC Genomics">
        <title>Comparative genomics of the white-rot fungi, Phanerochaete carnosa and P. chrysosporium, to elucidate the genetic basis of the distinct wood types they colonize.</title>
        <authorList>
            <person name="Suzuki H."/>
            <person name="MacDonald J."/>
            <person name="Syed K."/>
            <person name="Salamov A."/>
            <person name="Hori C."/>
            <person name="Aerts A."/>
            <person name="Henrissat B."/>
            <person name="Wiebenga A."/>
            <person name="vanKuyk P.A."/>
            <person name="Barry K."/>
            <person name="Lindquist E."/>
            <person name="LaButti K."/>
            <person name="Lapidus A."/>
            <person name="Lucas S."/>
            <person name="Coutinho P."/>
            <person name="Gong Y."/>
            <person name="Samejima M."/>
            <person name="Mahadevan R."/>
            <person name="Abou-Zaid M."/>
            <person name="de Vries R.P."/>
            <person name="Igarashi K."/>
            <person name="Yadav J.S."/>
            <person name="Grigoriev I.V."/>
            <person name="Master E.R."/>
        </authorList>
    </citation>
    <scope>NUCLEOTIDE SEQUENCE [LARGE SCALE GENOMIC DNA]</scope>
    <source>
        <strain evidence="3 4">HHB-10118-sp</strain>
    </source>
</reference>
<evidence type="ECO:0008006" key="5">
    <source>
        <dbReference type="Google" id="ProtNLM"/>
    </source>
</evidence>
<dbReference type="InParanoid" id="K5W366"/>
<organism evidence="3 4">
    <name type="scientific">Phanerochaete carnosa (strain HHB-10118-sp)</name>
    <name type="common">White-rot fungus</name>
    <name type="synonym">Peniophora carnosa</name>
    <dbReference type="NCBI Taxonomy" id="650164"/>
    <lineage>
        <taxon>Eukaryota</taxon>
        <taxon>Fungi</taxon>
        <taxon>Dikarya</taxon>
        <taxon>Basidiomycota</taxon>
        <taxon>Agaricomycotina</taxon>
        <taxon>Agaricomycetes</taxon>
        <taxon>Polyporales</taxon>
        <taxon>Phanerochaetaceae</taxon>
        <taxon>Phanerochaete</taxon>
    </lineage>
</organism>
<sequence length="218" mass="24489">MALCTCLDDFALEADAMAGFAERFHAGHEQLHPLLGLLVEKLRQMPEFFHSYGAAAVVAGTVQFVICTVMEKKTETMEVHPAAREYPVYKRFRTGVGEASAFCIWDKAHFPEVSTHIQMIPDASKCVCYVNDLLSFYKEELIGEKNNFIHDRARVAGTGAEHALTDTLEDAVNAVNAVQEILQGEDEKKSWESFVTGYVAFHFMTPRYKLKQLFNASD</sequence>
<keyword evidence="4" id="KW-1185">Reference proteome</keyword>
<dbReference type="OrthoDB" id="2998174at2759"/>
<name>K5W366_PHACS</name>
<evidence type="ECO:0000256" key="1">
    <source>
        <dbReference type="ARBA" id="ARBA00007946"/>
    </source>
</evidence>
<dbReference type="InterPro" id="IPR024652">
    <property type="entry name" value="Trichodiene_synth"/>
</dbReference>
<evidence type="ECO:0000313" key="4">
    <source>
        <dbReference type="Proteomes" id="UP000008370"/>
    </source>
</evidence>
<dbReference type="GO" id="GO:0016838">
    <property type="term" value="F:carbon-oxygen lyase activity, acting on phosphates"/>
    <property type="evidence" value="ECO:0007669"/>
    <property type="project" value="InterPro"/>
</dbReference>
<dbReference type="EMBL" id="JH930474">
    <property type="protein sequence ID" value="EKM53585.1"/>
    <property type="molecule type" value="Genomic_DNA"/>
</dbReference>
<comment type="similarity">
    <text evidence="1">Belongs to the trichodiene synthase family.</text>
</comment>
<dbReference type="AlphaFoldDB" id="K5W366"/>
<dbReference type="SUPFAM" id="SSF48576">
    <property type="entry name" value="Terpenoid synthases"/>
    <property type="match status" value="1"/>
</dbReference>
<dbReference type="Gene3D" id="1.10.600.10">
    <property type="entry name" value="Farnesyl Diphosphate Synthase"/>
    <property type="match status" value="1"/>
</dbReference>
<proteinExistence type="inferred from homology"/>
<dbReference type="RefSeq" id="XP_007398271.1">
    <property type="nucleotide sequence ID" value="XM_007398209.1"/>
</dbReference>
<dbReference type="SFLD" id="SFLDS00005">
    <property type="entry name" value="Isoprenoid_Synthase_Type_I"/>
    <property type="match status" value="1"/>
</dbReference>
<dbReference type="GeneID" id="18917594"/>
<protein>
    <recommendedName>
        <fullName evidence="5">Terpene synthase</fullName>
    </recommendedName>
</protein>